<dbReference type="Gene3D" id="1.50.10.10">
    <property type="match status" value="2"/>
</dbReference>
<dbReference type="InterPro" id="IPR035396">
    <property type="entry name" value="Bac_rhamnosid6H"/>
</dbReference>
<dbReference type="Gene3D" id="2.60.120.260">
    <property type="entry name" value="Galactose-binding domain-like"/>
    <property type="match status" value="4"/>
</dbReference>
<feature type="domain" description="Alpha-L-rhamnosidase concanavalin-like" evidence="4">
    <location>
        <begin position="641"/>
        <end position="744"/>
    </location>
</feature>
<proteinExistence type="predicted"/>
<evidence type="ECO:0000259" key="4">
    <source>
        <dbReference type="Pfam" id="PF05592"/>
    </source>
</evidence>
<feature type="domain" description="Alpha-L-rhamnosidase six-hairpin glycosidase" evidence="6">
    <location>
        <begin position="1660"/>
        <end position="1871"/>
    </location>
</feature>
<protein>
    <recommendedName>
        <fullName evidence="2">alpha-L-rhamnosidase</fullName>
        <ecNumber evidence="2">3.2.1.40</ecNumber>
    </recommendedName>
</protein>
<evidence type="ECO:0000259" key="5">
    <source>
        <dbReference type="Pfam" id="PF08531"/>
    </source>
</evidence>
<organism evidence="8">
    <name type="scientific">Medioppia subpectinata</name>
    <dbReference type="NCBI Taxonomy" id="1979941"/>
    <lineage>
        <taxon>Eukaryota</taxon>
        <taxon>Metazoa</taxon>
        <taxon>Ecdysozoa</taxon>
        <taxon>Arthropoda</taxon>
        <taxon>Chelicerata</taxon>
        <taxon>Arachnida</taxon>
        <taxon>Acari</taxon>
        <taxon>Acariformes</taxon>
        <taxon>Sarcoptiformes</taxon>
        <taxon>Oribatida</taxon>
        <taxon>Brachypylina</taxon>
        <taxon>Oppioidea</taxon>
        <taxon>Oppiidae</taxon>
        <taxon>Medioppia</taxon>
    </lineage>
</organism>
<dbReference type="PANTHER" id="PTHR33307:SF6">
    <property type="entry name" value="ALPHA-RHAMNOSIDASE (EUROFUNG)-RELATED"/>
    <property type="match status" value="1"/>
</dbReference>
<dbReference type="Pfam" id="PF17389">
    <property type="entry name" value="Bac_rhamnosid6H"/>
    <property type="match status" value="2"/>
</dbReference>
<feature type="domain" description="Alpha-L-rhamnosidase concanavalin-like" evidence="4">
    <location>
        <begin position="1551"/>
        <end position="1654"/>
    </location>
</feature>
<dbReference type="Gene3D" id="3.80.10.10">
    <property type="entry name" value="Ribonuclease Inhibitor"/>
    <property type="match status" value="1"/>
</dbReference>
<dbReference type="EMBL" id="OC857257">
    <property type="protein sequence ID" value="CAD7624933.1"/>
    <property type="molecule type" value="Genomic_DNA"/>
</dbReference>
<feature type="domain" description="Bacterial alpha-L-rhamnosidase N-terminal" evidence="5">
    <location>
        <begin position="1372"/>
        <end position="1540"/>
    </location>
</feature>
<dbReference type="EMBL" id="CAJPIZ010002682">
    <property type="protein sequence ID" value="CAG2105363.1"/>
    <property type="molecule type" value="Genomic_DNA"/>
</dbReference>
<dbReference type="InterPro" id="IPR032675">
    <property type="entry name" value="LRR_dom_sf"/>
</dbReference>
<accession>A0A7R9KKW8</accession>
<feature type="domain" description="Bacterial alpha-L-rhamnosidase N-terminal" evidence="5">
    <location>
        <begin position="462"/>
        <end position="630"/>
    </location>
</feature>
<keyword evidence="3" id="KW-0378">Hydrolase</keyword>
<evidence type="ECO:0000256" key="1">
    <source>
        <dbReference type="ARBA" id="ARBA00001445"/>
    </source>
</evidence>
<dbReference type="InterPro" id="IPR016007">
    <property type="entry name" value="Alpha_rhamnosid"/>
</dbReference>
<dbReference type="Gene3D" id="2.60.40.10">
    <property type="entry name" value="Immunoglobulins"/>
    <property type="match status" value="2"/>
</dbReference>
<dbReference type="EC" id="3.2.1.40" evidence="2"/>
<evidence type="ECO:0000259" key="6">
    <source>
        <dbReference type="Pfam" id="PF17389"/>
    </source>
</evidence>
<dbReference type="Pfam" id="PF05592">
    <property type="entry name" value="Bac_rhamnosid"/>
    <property type="match status" value="2"/>
</dbReference>
<dbReference type="InterPro" id="IPR012341">
    <property type="entry name" value="6hp_glycosidase-like_sf"/>
</dbReference>
<dbReference type="InterPro" id="IPR008902">
    <property type="entry name" value="Rhamnosid_concanavalin"/>
</dbReference>
<evidence type="ECO:0000313" key="8">
    <source>
        <dbReference type="EMBL" id="CAD7624933.1"/>
    </source>
</evidence>
<dbReference type="InterPro" id="IPR035398">
    <property type="entry name" value="Bac_rhamnosid_C"/>
</dbReference>
<sequence>MTTVDTFGSILGKCSNITSLCLGLALIDEKIIGLIVTQCRQLKRLHLWITPKITSKCLAAKHFIRGTYSAQMEVKRNIVTNCRQLLPQLSSLESIELNRCTDSLDSVLECLPQSIRRLSLNDCFDNKVNVSVDILKNRCPQLEALSVCDSRGINERNDNKLDYLFEDICTDFALKRLHWECVRTDVFVENIPKLSQLRHLSISTSFNICLDTNAMQSMPSLKSLELKHVRFVPTMMTKLDQILPSVRRLVLTDIIIECECSDGDGEEVFEDNDCPQCVHKCLHLLSQLPQLKRMVFKDGKSLSTIESNDLQLFSGLNAIPIGSDVTAEELALFVTHCLDNMSAKKFVRLGLDSLDKNIGNLWDSKKVVSDRTNHIKYGGTPLKAGMRAYWKVNVWDQNDRVLDKHPGHIGFWDKGLDLNDWTAQWIGAPKGTQQQALKNLADIDDKLIKSKPALVPVLYLRKIKSAKLYATAQGVYQLSINGRVINKSILDPGFTDYNKTIQYQAYDVSDQLASENTISVLLGTGWYSSYVSYEHKYHHFGSDQHMLVELHIEYEDKTTVVVKSDNTWKVSTGSYIYSDLLMGELYYESREPKNWRESVYDDSHWPSVVTKPIDKTVALVADRAEPVRAIQVLEPKTKHESQPGVWVFDFGQNMVGWVQIQMPKAYDASRVQLRHAEALNPNGTIYVLNLRSALATDTYVLDKANRTTELSLEPHFTTHGFRYVEVTGYPGEPPQSAIKGIVIHSDTAFKSHFETSNKMVNQLYSNINWGQRGNFMSVPTDCPQRDERLGWTGDAEVFAHTATYNADVSAFYTKWMRDLRDSQSTEGGYPNVAPKVWGRTTMGNGSPAWADIAVILPYTLWRQYGDIQAVEDSYESMKRYMSYIGAENPDFLWRKRVGTNYGDWLQVNANTPKDMLSTAYYGYDALLLSKMAKALGRTQDVKRYGDLHQNIANAFVKAFVNTTDGRMKGDTQTDYVIAIAFEMLPKNLQQLAANHLVDNIKAHDYHLTTGFIGVGHLCPTLTQFGHSDVAYRLLLQDTYPSWGYSIKYNATTIWERWDGWTKEKGFQNPQMNSFNHYSLGSVGRWLYQSVAGIDTDNEEVGFKRIRIAPKPAAGLTSVKAHYPSINGLIGSAWETNGVNITLTVDIPVNTKALIDLAFMKSPAVHNVGSGSFGHIGLGADPTFIFAPFLIQCLMFPTTWADSDIQAVDLKVEYLVNPLAVDIPQPRLQWSLQALNETKKDLSQKAYQILVSTDRQSLDKNIGNLWDSKKVVSDRTNHIKYGGTPLKAGMRAYWKVNVWDQKDRVLDKHPGHIGFWDKGLDASDWTAQWIGAPKGTQQQALKNLADIDANLAHHLPGLVPVLYLRKSFATNSKVKSAKLYATAQGVYKLAINGRDINKSVLDPGWTDYNKTIQYQAYEVTEQLTATNTISILLGTGWYGGYVGMNYQYNIFGWDQHMLIELRIEYEDKTTAVVKSDNTWKVNTGSYIYSDLLMGELYYESREPQNWRDSAFDDSHWPSVVTKPIDKNVALVADRAEPVRAVQVLEPKTKHESQPGVWVFDFGQNMVGWVQIQMPKAYDASRVQLRHAEALNPNGTIYVLNLRSALATDTYVLNKASRTTELLFEPHFTTHGFRYVEISGYPGEPPLTAIKGIVMHSDTAFKSHFETSNKMVNQLYSNINWGQRGNFLSVPTDCPQRDERLGWSGDAEIFAHTATYNADVSAFYTKWMRDLRDGQSKDGGFPEVAPRVVDVSDGSPAWGDVGVIVPYTVWRQYGDLQIIEDNYDSMKRWINYIESQNPNFLWLKRVSNNYGDWLQVNADTPKDVLSTAYYGYDALLLSKMAKALGRTEDVKRYGDLHQNIANAFVKAFVNTTDG</sequence>
<evidence type="ECO:0000313" key="9">
    <source>
        <dbReference type="Proteomes" id="UP000759131"/>
    </source>
</evidence>
<gene>
    <name evidence="8" type="ORF">OSB1V03_LOCUS5371</name>
</gene>
<dbReference type="GO" id="GO:0005975">
    <property type="term" value="P:carbohydrate metabolic process"/>
    <property type="evidence" value="ECO:0007669"/>
    <property type="project" value="InterPro"/>
</dbReference>
<dbReference type="InterPro" id="IPR013783">
    <property type="entry name" value="Ig-like_fold"/>
</dbReference>
<keyword evidence="9" id="KW-1185">Reference proteome</keyword>
<dbReference type="Pfam" id="PF17390">
    <property type="entry name" value="Bac_rhamnosid_C"/>
    <property type="match status" value="1"/>
</dbReference>
<feature type="non-terminal residue" evidence="8">
    <location>
        <position position="1872"/>
    </location>
</feature>
<dbReference type="OrthoDB" id="426354at2759"/>
<feature type="domain" description="Alpha-L-rhamnosidase six-hairpin glycosidase" evidence="6">
    <location>
        <begin position="750"/>
        <end position="1090"/>
    </location>
</feature>
<evidence type="ECO:0000259" key="7">
    <source>
        <dbReference type="Pfam" id="PF17390"/>
    </source>
</evidence>
<dbReference type="SUPFAM" id="SSF48208">
    <property type="entry name" value="Six-hairpin glycosidases"/>
    <property type="match status" value="2"/>
</dbReference>
<dbReference type="GO" id="GO:0030596">
    <property type="term" value="F:alpha-L-rhamnosidase activity"/>
    <property type="evidence" value="ECO:0007669"/>
    <property type="project" value="UniProtKB-EC"/>
</dbReference>
<dbReference type="Pfam" id="PF08531">
    <property type="entry name" value="Bac_rhamnosid_N"/>
    <property type="match status" value="2"/>
</dbReference>
<comment type="catalytic activity">
    <reaction evidence="1">
        <text>Hydrolysis of terminal non-reducing alpha-L-rhamnose residues in alpha-L-rhamnosides.</text>
        <dbReference type="EC" id="3.2.1.40"/>
    </reaction>
</comment>
<dbReference type="Pfam" id="PF25788">
    <property type="entry name" value="Ig_Rha78A_N"/>
    <property type="match status" value="2"/>
</dbReference>
<name>A0A7R9KKW8_9ACAR</name>
<dbReference type="InterPro" id="IPR013737">
    <property type="entry name" value="Bac_rhamnosid_N"/>
</dbReference>
<evidence type="ECO:0000256" key="2">
    <source>
        <dbReference type="ARBA" id="ARBA00012652"/>
    </source>
</evidence>
<feature type="domain" description="Alpha-L-rhamnosidase C-terminal" evidence="7">
    <location>
        <begin position="1098"/>
        <end position="1157"/>
    </location>
</feature>
<dbReference type="Proteomes" id="UP000759131">
    <property type="component" value="Unassembled WGS sequence"/>
</dbReference>
<dbReference type="PANTHER" id="PTHR33307">
    <property type="entry name" value="ALPHA-RHAMNOSIDASE (EUROFUNG)"/>
    <property type="match status" value="1"/>
</dbReference>
<evidence type="ECO:0000256" key="3">
    <source>
        <dbReference type="ARBA" id="ARBA00022801"/>
    </source>
</evidence>
<dbReference type="InterPro" id="IPR008928">
    <property type="entry name" value="6-hairpin_glycosidase_sf"/>
</dbReference>
<dbReference type="Gene3D" id="2.60.420.10">
    <property type="entry name" value="Maltose phosphorylase, domain 3"/>
    <property type="match status" value="1"/>
</dbReference>
<dbReference type="SUPFAM" id="SSF52047">
    <property type="entry name" value="RNI-like"/>
    <property type="match status" value="1"/>
</dbReference>
<reference evidence="8" key="1">
    <citation type="submission" date="2020-11" db="EMBL/GenBank/DDBJ databases">
        <authorList>
            <person name="Tran Van P."/>
        </authorList>
    </citation>
    <scope>NUCLEOTIDE SEQUENCE</scope>
</reference>